<dbReference type="AlphaFoldDB" id="A0A060QJD5"/>
<gene>
    <name evidence="2" type="ORF">ASAP_0852</name>
</gene>
<comment type="caution">
    <text evidence="2">The sequence shown here is derived from an EMBL/GenBank/DDBJ whole genome shotgun (WGS) entry which is preliminary data.</text>
</comment>
<protein>
    <submittedName>
        <fullName evidence="2">Uncharacterized protein</fullName>
    </submittedName>
</protein>
<reference evidence="2 3" key="2">
    <citation type="journal article" date="2014" name="PLoS ONE">
        <title>Evolution of mitochondria reconstructed from the energy metabolism of living bacteria.</title>
        <authorList>
            <person name="Degli Esposti M."/>
            <person name="Chouaia B."/>
            <person name="Comandatore F."/>
            <person name="Crotti E."/>
            <person name="Sassera D."/>
            <person name="Lievens P.M."/>
            <person name="Daffonchio D."/>
            <person name="Bandi C."/>
        </authorList>
    </citation>
    <scope>NUCLEOTIDE SEQUENCE [LARGE SCALE GENOMIC DNA]</scope>
    <source>
        <strain evidence="2 3">SF2.1</strain>
    </source>
</reference>
<organism evidence="2 3">
    <name type="scientific">Asaia bogorensis</name>
    <dbReference type="NCBI Taxonomy" id="91915"/>
    <lineage>
        <taxon>Bacteria</taxon>
        <taxon>Pseudomonadati</taxon>
        <taxon>Pseudomonadota</taxon>
        <taxon>Alphaproteobacteria</taxon>
        <taxon>Acetobacterales</taxon>
        <taxon>Acetobacteraceae</taxon>
        <taxon>Asaia</taxon>
    </lineage>
</organism>
<evidence type="ECO:0000256" key="1">
    <source>
        <dbReference type="SAM" id="MobiDB-lite"/>
    </source>
</evidence>
<dbReference type="EMBL" id="CBLX010000005">
    <property type="protein sequence ID" value="CDG38897.1"/>
    <property type="molecule type" value="Genomic_DNA"/>
</dbReference>
<reference evidence="2 3" key="1">
    <citation type="journal article" date="2014" name="Genome Biol. Evol.">
        <title>Acetic acid bacteria genomes reveal functional traits for adaptation to life in insect guts.</title>
        <authorList>
            <person name="Chouaia B."/>
            <person name="Gaiarsa S."/>
            <person name="Crotti E."/>
            <person name="Comandatore F."/>
            <person name="Degli Esposti M."/>
            <person name="Ricci I."/>
            <person name="Alma A."/>
            <person name="Favia G."/>
            <person name="Bandi C."/>
            <person name="Daffonchio D."/>
        </authorList>
    </citation>
    <scope>NUCLEOTIDE SEQUENCE [LARGE SCALE GENOMIC DNA]</scope>
    <source>
        <strain evidence="2 3">SF2.1</strain>
    </source>
</reference>
<feature type="region of interest" description="Disordered" evidence="1">
    <location>
        <begin position="42"/>
        <end position="61"/>
    </location>
</feature>
<evidence type="ECO:0000313" key="3">
    <source>
        <dbReference type="Proteomes" id="UP000027583"/>
    </source>
</evidence>
<name>A0A060QJD5_9PROT</name>
<dbReference type="Proteomes" id="UP000027583">
    <property type="component" value="Unassembled WGS sequence"/>
</dbReference>
<proteinExistence type="predicted"/>
<dbReference type="PROSITE" id="PS51257">
    <property type="entry name" value="PROKAR_LIPOPROTEIN"/>
    <property type="match status" value="1"/>
</dbReference>
<sequence length="61" mass="6497">MQDRTSPALCVAGGCGDWRGSGIEIFFSLSLLHLRHQDPAAGLSPVRSRAGTAATRSDRRS</sequence>
<accession>A0A060QJD5</accession>
<evidence type="ECO:0000313" key="2">
    <source>
        <dbReference type="EMBL" id="CDG38897.1"/>
    </source>
</evidence>